<evidence type="ECO:0000259" key="3">
    <source>
        <dbReference type="Pfam" id="PF13439"/>
    </source>
</evidence>
<reference evidence="4 5" key="1">
    <citation type="journal article" date="2016" name="Nat. Commun.">
        <title>Thousands of microbial genomes shed light on interconnected biogeochemical processes in an aquifer system.</title>
        <authorList>
            <person name="Anantharaman K."/>
            <person name="Brown C.T."/>
            <person name="Hug L.A."/>
            <person name="Sharon I."/>
            <person name="Castelle C.J."/>
            <person name="Probst A.J."/>
            <person name="Thomas B.C."/>
            <person name="Singh A."/>
            <person name="Wilkins M.J."/>
            <person name="Karaoz U."/>
            <person name="Brodie E.L."/>
            <person name="Williams K.H."/>
            <person name="Hubbard S.S."/>
            <person name="Banfield J.F."/>
        </authorList>
    </citation>
    <scope>NUCLEOTIDE SEQUENCE [LARGE SCALE GENOMIC DNA]</scope>
    <source>
        <strain evidence="5">RIFCSPHIGHO2_01_FULL_58_15</strain>
    </source>
</reference>
<dbReference type="PANTHER" id="PTHR46401:SF2">
    <property type="entry name" value="GLYCOSYLTRANSFERASE WBBK-RELATED"/>
    <property type="match status" value="1"/>
</dbReference>
<dbReference type="SUPFAM" id="SSF53756">
    <property type="entry name" value="UDP-Glycosyltransferase/glycogen phosphorylase"/>
    <property type="match status" value="1"/>
</dbReference>
<dbReference type="EMBL" id="MHST01000020">
    <property type="protein sequence ID" value="OHA48454.1"/>
    <property type="molecule type" value="Genomic_DNA"/>
</dbReference>
<organism evidence="4 5">
    <name type="scientific">Terrybacteria sp. (strain RIFCSPHIGHO2_01_FULL_58_15)</name>
    <dbReference type="NCBI Taxonomy" id="1802363"/>
    <lineage>
        <taxon>Bacteria</taxon>
        <taxon>Candidatus Terryibacteriota</taxon>
    </lineage>
</organism>
<name>A0A1G2PJE8_TERXR</name>
<evidence type="ECO:0000313" key="5">
    <source>
        <dbReference type="Proteomes" id="UP000178690"/>
    </source>
</evidence>
<keyword evidence="1" id="KW-0808">Transferase</keyword>
<dbReference type="Gene3D" id="3.40.50.2000">
    <property type="entry name" value="Glycogen Phosphorylase B"/>
    <property type="match status" value="2"/>
</dbReference>
<dbReference type="Pfam" id="PF13439">
    <property type="entry name" value="Glyco_transf_4"/>
    <property type="match status" value="1"/>
</dbReference>
<dbReference type="AlphaFoldDB" id="A0A1G2PJE8"/>
<evidence type="ECO:0000313" key="4">
    <source>
        <dbReference type="EMBL" id="OHA48454.1"/>
    </source>
</evidence>
<accession>A0A1G2PJE8</accession>
<gene>
    <name evidence="4" type="ORF">A2682_04025</name>
</gene>
<comment type="caution">
    <text evidence="4">The sequence shown here is derived from an EMBL/GenBank/DDBJ whole genome shotgun (WGS) entry which is preliminary data.</text>
</comment>
<dbReference type="GO" id="GO:0009103">
    <property type="term" value="P:lipopolysaccharide biosynthetic process"/>
    <property type="evidence" value="ECO:0007669"/>
    <property type="project" value="TreeGrafter"/>
</dbReference>
<dbReference type="CDD" id="cd03809">
    <property type="entry name" value="GT4_MtfB-like"/>
    <property type="match status" value="1"/>
</dbReference>
<evidence type="ECO:0000256" key="1">
    <source>
        <dbReference type="ARBA" id="ARBA00022679"/>
    </source>
</evidence>
<dbReference type="PANTHER" id="PTHR46401">
    <property type="entry name" value="GLYCOSYLTRANSFERASE WBBK-RELATED"/>
    <property type="match status" value="1"/>
</dbReference>
<proteinExistence type="predicted"/>
<feature type="domain" description="Glycosyltransferase subfamily 4-like N-terminal" evidence="3">
    <location>
        <begin position="16"/>
        <end position="175"/>
    </location>
</feature>
<dbReference type="InterPro" id="IPR001296">
    <property type="entry name" value="Glyco_trans_1"/>
</dbReference>
<dbReference type="STRING" id="1802363.A2682_04025"/>
<sequence>MTIGIDGHDLEGRRTGVGQYLMAILRAWARAGVPTQERIVVFAKDHVPEDLPTGITARLLAKPFGYSSTALFIQALLPRAAKRAGVDILWCPGYVAPLRWRGALVLTLHDIVYETRPELFNWRGPQDFFLLKFVSRAAAQRAARILVPSQFTANEVRRLYRVPEHRIAVTPEAADSAFRPISKNDALTVAARYGIRESYFFFVGSLFTRRRIPECLQAFGAIARDFPRQQFLIAGGNYTRPHVDIHHIIMRLNAAIGRPAIISVPYAAQEDLPSLMSGATAVIWLSEYEGFGLPPLESLACGTPVITTASTSLPETVGDCALFVRDPSNVTMIEEAMRALLSDEQLSSRLSSCGPRQAARFSWDRCGEQTIEVLRQAAEKRP</sequence>
<evidence type="ECO:0000259" key="2">
    <source>
        <dbReference type="Pfam" id="PF00534"/>
    </source>
</evidence>
<protein>
    <recommendedName>
        <fullName evidence="6">Glycosyltransferase subfamily 4-like N-terminal domain-containing protein</fullName>
    </recommendedName>
</protein>
<dbReference type="InterPro" id="IPR028098">
    <property type="entry name" value="Glyco_trans_4-like_N"/>
</dbReference>
<dbReference type="Proteomes" id="UP000178690">
    <property type="component" value="Unassembled WGS sequence"/>
</dbReference>
<evidence type="ECO:0008006" key="6">
    <source>
        <dbReference type="Google" id="ProtNLM"/>
    </source>
</evidence>
<dbReference type="GO" id="GO:0016757">
    <property type="term" value="F:glycosyltransferase activity"/>
    <property type="evidence" value="ECO:0007669"/>
    <property type="project" value="InterPro"/>
</dbReference>
<dbReference type="Pfam" id="PF00534">
    <property type="entry name" value="Glycos_transf_1"/>
    <property type="match status" value="1"/>
</dbReference>
<feature type="domain" description="Glycosyl transferase family 1" evidence="2">
    <location>
        <begin position="197"/>
        <end position="352"/>
    </location>
</feature>